<gene>
    <name evidence="1" type="ORF">T05_12717</name>
</gene>
<dbReference type="EMBL" id="JYDJ01000145">
    <property type="protein sequence ID" value="KRX42400.1"/>
    <property type="molecule type" value="Genomic_DNA"/>
</dbReference>
<organism evidence="1 2">
    <name type="scientific">Trichinella murrelli</name>
    <dbReference type="NCBI Taxonomy" id="144512"/>
    <lineage>
        <taxon>Eukaryota</taxon>
        <taxon>Metazoa</taxon>
        <taxon>Ecdysozoa</taxon>
        <taxon>Nematoda</taxon>
        <taxon>Enoplea</taxon>
        <taxon>Dorylaimia</taxon>
        <taxon>Trichinellida</taxon>
        <taxon>Trichinellidae</taxon>
        <taxon>Trichinella</taxon>
    </lineage>
</organism>
<reference evidence="1 2" key="1">
    <citation type="submission" date="2015-01" db="EMBL/GenBank/DDBJ databases">
        <title>Evolution of Trichinella species and genotypes.</title>
        <authorList>
            <person name="Korhonen P.K."/>
            <person name="Edoardo P."/>
            <person name="Giuseppe L.R."/>
            <person name="Gasser R.B."/>
        </authorList>
    </citation>
    <scope>NUCLEOTIDE SEQUENCE [LARGE SCALE GENOMIC DNA]</scope>
    <source>
        <strain evidence="1">ISS417</strain>
    </source>
</reference>
<sequence>MDQTAIGNFRFYHHNPTSPCILFNGSQPFGIKQSTSVVELKNVGKSNPFDNPIVGIHSAVNHLHLNAGYGRRMDEPSWQ</sequence>
<dbReference type="AlphaFoldDB" id="A0A0V0TU35"/>
<comment type="caution">
    <text evidence="1">The sequence shown here is derived from an EMBL/GenBank/DDBJ whole genome shotgun (WGS) entry which is preliminary data.</text>
</comment>
<evidence type="ECO:0000313" key="2">
    <source>
        <dbReference type="Proteomes" id="UP000055048"/>
    </source>
</evidence>
<protein>
    <submittedName>
        <fullName evidence="1">Uncharacterized protein</fullName>
    </submittedName>
</protein>
<keyword evidence="2" id="KW-1185">Reference proteome</keyword>
<proteinExistence type="predicted"/>
<dbReference type="Proteomes" id="UP000055048">
    <property type="component" value="Unassembled WGS sequence"/>
</dbReference>
<evidence type="ECO:0000313" key="1">
    <source>
        <dbReference type="EMBL" id="KRX42400.1"/>
    </source>
</evidence>
<name>A0A0V0TU35_9BILA</name>
<accession>A0A0V0TU35</accession>